<evidence type="ECO:0000259" key="1">
    <source>
        <dbReference type="Pfam" id="PF13456"/>
    </source>
</evidence>
<dbReference type="InterPro" id="IPR036397">
    <property type="entry name" value="RNaseH_sf"/>
</dbReference>
<reference evidence="2" key="1">
    <citation type="submission" date="2019-09" db="EMBL/GenBank/DDBJ databases">
        <title>Draft genome information of white flower Hibiscus syriacus.</title>
        <authorList>
            <person name="Kim Y.-M."/>
        </authorList>
    </citation>
    <scope>NUCLEOTIDE SEQUENCE [LARGE SCALE GENOMIC DNA]</scope>
    <source>
        <strain evidence="2">YM2019G1</strain>
    </source>
</reference>
<accession>A0A6A3CIY5</accession>
<keyword evidence="3" id="KW-1185">Reference proteome</keyword>
<comment type="caution">
    <text evidence="2">The sequence shown here is derived from an EMBL/GenBank/DDBJ whole genome shotgun (WGS) entry which is preliminary data.</text>
</comment>
<dbReference type="Gene3D" id="3.30.420.10">
    <property type="entry name" value="Ribonuclease H-like superfamily/Ribonuclease H"/>
    <property type="match status" value="1"/>
</dbReference>
<dbReference type="PANTHER" id="PTHR47723">
    <property type="entry name" value="OS05G0353850 PROTEIN"/>
    <property type="match status" value="1"/>
</dbReference>
<protein>
    <recommendedName>
        <fullName evidence="1">RNase H type-1 domain-containing protein</fullName>
    </recommendedName>
</protein>
<dbReference type="EMBL" id="VEPZ02000230">
    <property type="protein sequence ID" value="KAE8729300.1"/>
    <property type="molecule type" value="Genomic_DNA"/>
</dbReference>
<name>A0A6A3CIY5_HIBSY</name>
<evidence type="ECO:0000313" key="3">
    <source>
        <dbReference type="Proteomes" id="UP000436088"/>
    </source>
</evidence>
<dbReference type="GO" id="GO:0004523">
    <property type="term" value="F:RNA-DNA hybrid ribonuclease activity"/>
    <property type="evidence" value="ECO:0007669"/>
    <property type="project" value="InterPro"/>
</dbReference>
<dbReference type="CDD" id="cd06222">
    <property type="entry name" value="RNase_H_like"/>
    <property type="match status" value="1"/>
</dbReference>
<dbReference type="Proteomes" id="UP000436088">
    <property type="component" value="Unassembled WGS sequence"/>
</dbReference>
<gene>
    <name evidence="2" type="ORF">F3Y22_tig00003721pilonHSYRG00093</name>
</gene>
<dbReference type="AlphaFoldDB" id="A0A6A3CIY5"/>
<dbReference type="InterPro" id="IPR053151">
    <property type="entry name" value="RNase_H-like"/>
</dbReference>
<dbReference type="Pfam" id="PF13456">
    <property type="entry name" value="RVT_3"/>
    <property type="match status" value="1"/>
</dbReference>
<organism evidence="2 3">
    <name type="scientific">Hibiscus syriacus</name>
    <name type="common">Rose of Sharon</name>
    <dbReference type="NCBI Taxonomy" id="106335"/>
    <lineage>
        <taxon>Eukaryota</taxon>
        <taxon>Viridiplantae</taxon>
        <taxon>Streptophyta</taxon>
        <taxon>Embryophyta</taxon>
        <taxon>Tracheophyta</taxon>
        <taxon>Spermatophyta</taxon>
        <taxon>Magnoliopsida</taxon>
        <taxon>eudicotyledons</taxon>
        <taxon>Gunneridae</taxon>
        <taxon>Pentapetalae</taxon>
        <taxon>rosids</taxon>
        <taxon>malvids</taxon>
        <taxon>Malvales</taxon>
        <taxon>Malvaceae</taxon>
        <taxon>Malvoideae</taxon>
        <taxon>Hibiscus</taxon>
    </lineage>
</organism>
<proteinExistence type="predicted"/>
<dbReference type="InterPro" id="IPR044730">
    <property type="entry name" value="RNase_H-like_dom_plant"/>
</dbReference>
<dbReference type="SUPFAM" id="SSF53098">
    <property type="entry name" value="Ribonuclease H-like"/>
    <property type="match status" value="1"/>
</dbReference>
<sequence length="201" mass="22619">MSLSLLLTVVPSNLCPLSRLQVKKKVHNFFGSSPTHSFAPRPTPQAIQWEKPPPGWICVNTDGAISSTTHFSFAGGVLRDSEGVWILGFQQGLGFYSPLDSELWGIYTSLHLAWNLGFREVLVQSDCLEVIKLVEDPHSTESSSSLVRAIAHLRQRHWETTSRWFPREANIITEFTLLESVPLSLERSLLRDIVDNSKNHI</sequence>
<dbReference type="InterPro" id="IPR002156">
    <property type="entry name" value="RNaseH_domain"/>
</dbReference>
<feature type="domain" description="RNase H type-1" evidence="1">
    <location>
        <begin position="60"/>
        <end position="170"/>
    </location>
</feature>
<dbReference type="GO" id="GO:0003676">
    <property type="term" value="F:nucleic acid binding"/>
    <property type="evidence" value="ECO:0007669"/>
    <property type="project" value="InterPro"/>
</dbReference>
<evidence type="ECO:0000313" key="2">
    <source>
        <dbReference type="EMBL" id="KAE8729300.1"/>
    </source>
</evidence>
<dbReference type="InterPro" id="IPR012337">
    <property type="entry name" value="RNaseH-like_sf"/>
</dbReference>
<dbReference type="PANTHER" id="PTHR47723:SF19">
    <property type="entry name" value="POLYNUCLEOTIDYL TRANSFERASE, RIBONUCLEASE H-LIKE SUPERFAMILY PROTEIN"/>
    <property type="match status" value="1"/>
</dbReference>